<dbReference type="GO" id="GO:0016829">
    <property type="term" value="F:lyase activity"/>
    <property type="evidence" value="ECO:0007669"/>
    <property type="project" value="UniProtKB-KW"/>
</dbReference>
<dbReference type="GO" id="GO:0006635">
    <property type="term" value="P:fatty acid beta-oxidation"/>
    <property type="evidence" value="ECO:0007669"/>
    <property type="project" value="TreeGrafter"/>
</dbReference>
<proteinExistence type="inferred from homology"/>
<dbReference type="SUPFAM" id="SSF52096">
    <property type="entry name" value="ClpP/crotonase"/>
    <property type="match status" value="1"/>
</dbReference>
<dbReference type="AlphaFoldDB" id="A0A833H4K2"/>
<dbReference type="PANTHER" id="PTHR11941:SF54">
    <property type="entry name" value="ENOYL-COA HYDRATASE, MITOCHONDRIAL"/>
    <property type="match status" value="1"/>
</dbReference>
<keyword evidence="2" id="KW-0456">Lyase</keyword>
<accession>A0A833H4K2</accession>
<dbReference type="EMBL" id="WBUI01000001">
    <property type="protein sequence ID" value="KAB2935236.1"/>
    <property type="molecule type" value="Genomic_DNA"/>
</dbReference>
<dbReference type="Pfam" id="PF00378">
    <property type="entry name" value="ECH_1"/>
    <property type="match status" value="1"/>
</dbReference>
<dbReference type="PANTHER" id="PTHR11941">
    <property type="entry name" value="ENOYL-COA HYDRATASE-RELATED"/>
    <property type="match status" value="1"/>
</dbReference>
<comment type="similarity">
    <text evidence="1 3">Belongs to the enoyl-CoA hydratase/isomerase family.</text>
</comment>
<comment type="caution">
    <text evidence="4">The sequence shown here is derived from an EMBL/GenBank/DDBJ whole genome shotgun (WGS) entry which is preliminary data.</text>
</comment>
<name>A0A833H4K2_9LEPT</name>
<dbReference type="FunFam" id="3.90.226.10:FF:000009">
    <property type="entry name" value="Carnitinyl-CoA dehydratase"/>
    <property type="match status" value="1"/>
</dbReference>
<organism evidence="4 5">
    <name type="scientific">Leptonema illini</name>
    <dbReference type="NCBI Taxonomy" id="183"/>
    <lineage>
        <taxon>Bacteria</taxon>
        <taxon>Pseudomonadati</taxon>
        <taxon>Spirochaetota</taxon>
        <taxon>Spirochaetia</taxon>
        <taxon>Leptospirales</taxon>
        <taxon>Leptospiraceae</taxon>
        <taxon>Leptonema</taxon>
    </lineage>
</organism>
<dbReference type="Gene3D" id="3.90.226.10">
    <property type="entry name" value="2-enoyl-CoA Hydratase, Chain A, domain 1"/>
    <property type="match status" value="1"/>
</dbReference>
<evidence type="ECO:0000256" key="1">
    <source>
        <dbReference type="ARBA" id="ARBA00005254"/>
    </source>
</evidence>
<dbReference type="PROSITE" id="PS00166">
    <property type="entry name" value="ENOYL_COA_HYDRATASE"/>
    <property type="match status" value="1"/>
</dbReference>
<evidence type="ECO:0000313" key="5">
    <source>
        <dbReference type="Proteomes" id="UP000460298"/>
    </source>
</evidence>
<evidence type="ECO:0000256" key="2">
    <source>
        <dbReference type="ARBA" id="ARBA00023239"/>
    </source>
</evidence>
<dbReference type="InterPro" id="IPR018376">
    <property type="entry name" value="Enoyl-CoA_hyd/isom_CS"/>
</dbReference>
<sequence>MSFIELEKKGAYALVKINRPDALNALNDDVLRDLRAAINDLSSDRAIRGVILTGAGEKAFCAGADIVKMKDFSSDDAEEFARRGHKTMNMIANSDLLSIAAINGFALGGGMELALACDIRIASKNAKLALPETGLGILPGFGGTQRLPRIAGMGNALEMILTGEQIDATRALEMRLVNRVVEQAELLPLAESLMQKMLEKGPEAQKQARWLVHSGMEQPLTAALEREIIVFSELFSGKEPSVGLSAFVEKKKPQF</sequence>
<evidence type="ECO:0000313" key="4">
    <source>
        <dbReference type="EMBL" id="KAB2935236.1"/>
    </source>
</evidence>
<dbReference type="InterPro" id="IPR001753">
    <property type="entry name" value="Enoyl-CoA_hydra/iso"/>
</dbReference>
<evidence type="ECO:0000256" key="3">
    <source>
        <dbReference type="RuleBase" id="RU003707"/>
    </source>
</evidence>
<dbReference type="CDD" id="cd06558">
    <property type="entry name" value="crotonase-like"/>
    <property type="match status" value="1"/>
</dbReference>
<gene>
    <name evidence="4" type="ORF">F9K24_00475</name>
</gene>
<dbReference type="Proteomes" id="UP000460298">
    <property type="component" value="Unassembled WGS sequence"/>
</dbReference>
<dbReference type="InterPro" id="IPR029045">
    <property type="entry name" value="ClpP/crotonase-like_dom_sf"/>
</dbReference>
<reference evidence="4 5" key="1">
    <citation type="submission" date="2019-10" db="EMBL/GenBank/DDBJ databases">
        <title>Extracellular Electron Transfer in a Candidatus Methanoperedens spp. Enrichment Culture.</title>
        <authorList>
            <person name="Berger S."/>
            <person name="Rangel Shaw D."/>
            <person name="Berben T."/>
            <person name="In 'T Zandt M."/>
            <person name="Frank J."/>
            <person name="Reimann J."/>
            <person name="Jetten M.S.M."/>
            <person name="Welte C.U."/>
        </authorList>
    </citation>
    <scope>NUCLEOTIDE SEQUENCE [LARGE SCALE GENOMIC DNA]</scope>
    <source>
        <strain evidence="4">SB12</strain>
    </source>
</reference>
<protein>
    <submittedName>
        <fullName evidence="4">Crotonase</fullName>
    </submittedName>
</protein>